<dbReference type="NCBIfam" id="TIGR00194">
    <property type="entry name" value="uvrC"/>
    <property type="match status" value="1"/>
</dbReference>
<keyword evidence="2" id="KW-0227">DNA damage</keyword>
<dbReference type="PANTHER" id="PTHR30562:SF1">
    <property type="entry name" value="UVRABC SYSTEM PROTEIN C"/>
    <property type="match status" value="1"/>
</dbReference>
<dbReference type="GO" id="GO:0009381">
    <property type="term" value="F:excinuclease ABC activity"/>
    <property type="evidence" value="ECO:0007669"/>
    <property type="project" value="InterPro"/>
</dbReference>
<feature type="domain" description="GIY-YIG" evidence="7">
    <location>
        <begin position="9"/>
        <end position="85"/>
    </location>
</feature>
<dbReference type="Gene3D" id="3.40.1440.10">
    <property type="entry name" value="GIY-YIG endonuclease"/>
    <property type="match status" value="1"/>
</dbReference>
<dbReference type="InterPro" id="IPR001943">
    <property type="entry name" value="UVR_dom"/>
</dbReference>
<sequence length="280" mass="33069">MIDVEKIPHSCGVYLFLDVNKNPLYIGKAKDLNKRIRSHLQNSDLKTHLFLRKTEDIEYIITNNEIEALLLEDTLIKRFKPKYNIRLKDDKKYPFIKVTTNEEFPRIIFTRKIDDKGIYFGPYTDAKNVRRTLRFLSKIFPLRDCKGQKLPKKECLNYHIGRCSGPCIGKITKDDYNNFVNTAIDFLKGNTENVERFLESKMWEASEKERFEEAAKWRDLLSFLNEMKEGQNVLTGIIEDFDVIGYAMRKKVVIFNIFRIRRGKIQGKKHSLLRIHLIVI</sequence>
<gene>
    <name evidence="8" type="primary">uvrC</name>
    <name evidence="8" type="ORF">ENV67_02655</name>
</gene>
<feature type="domain" description="UVR" evidence="6">
    <location>
        <begin position="192"/>
        <end position="227"/>
    </location>
</feature>
<keyword evidence="1" id="KW-0963">Cytoplasm</keyword>
<keyword evidence="5" id="KW-0234">DNA repair</keyword>
<dbReference type="FunFam" id="3.40.1440.10:FF:000001">
    <property type="entry name" value="UvrABC system protein C"/>
    <property type="match status" value="1"/>
</dbReference>
<evidence type="ECO:0000256" key="4">
    <source>
        <dbReference type="ARBA" id="ARBA00022881"/>
    </source>
</evidence>
<accession>A0A7C4YFA5</accession>
<evidence type="ECO:0000259" key="6">
    <source>
        <dbReference type="PROSITE" id="PS50151"/>
    </source>
</evidence>
<protein>
    <submittedName>
        <fullName evidence="8">Excinuclease ABC subunit C</fullName>
    </submittedName>
</protein>
<dbReference type="GO" id="GO:0006289">
    <property type="term" value="P:nucleotide-excision repair"/>
    <property type="evidence" value="ECO:0007669"/>
    <property type="project" value="InterPro"/>
</dbReference>
<dbReference type="PROSITE" id="PS50151">
    <property type="entry name" value="UVR"/>
    <property type="match status" value="1"/>
</dbReference>
<dbReference type="Pfam" id="PF02151">
    <property type="entry name" value="UVR"/>
    <property type="match status" value="1"/>
</dbReference>
<dbReference type="InterPro" id="IPR004791">
    <property type="entry name" value="UvrC"/>
</dbReference>
<dbReference type="EMBL" id="DTHG01000031">
    <property type="protein sequence ID" value="HGW91425.1"/>
    <property type="molecule type" value="Genomic_DNA"/>
</dbReference>
<dbReference type="PANTHER" id="PTHR30562">
    <property type="entry name" value="UVRC/OXIDOREDUCTASE"/>
    <property type="match status" value="1"/>
</dbReference>
<dbReference type="SMART" id="SM00465">
    <property type="entry name" value="GIYc"/>
    <property type="match status" value="1"/>
</dbReference>
<dbReference type="PROSITE" id="PS50164">
    <property type="entry name" value="GIY_YIG"/>
    <property type="match status" value="1"/>
</dbReference>
<dbReference type="CDD" id="cd10434">
    <property type="entry name" value="GIY-YIG_UvrC_Cho"/>
    <property type="match status" value="1"/>
</dbReference>
<dbReference type="Pfam" id="PF01541">
    <property type="entry name" value="GIY-YIG"/>
    <property type="match status" value="1"/>
</dbReference>
<dbReference type="InterPro" id="IPR047296">
    <property type="entry name" value="GIY-YIG_UvrC_Cho"/>
</dbReference>
<evidence type="ECO:0000313" key="8">
    <source>
        <dbReference type="EMBL" id="HGW91425.1"/>
    </source>
</evidence>
<comment type="caution">
    <text evidence="8">The sequence shown here is derived from an EMBL/GenBank/DDBJ whole genome shotgun (WGS) entry which is preliminary data.</text>
</comment>
<dbReference type="InterPro" id="IPR050066">
    <property type="entry name" value="UvrABC_protein_C"/>
</dbReference>
<name>A0A7C4YFA5_UNCW3</name>
<organism evidence="8">
    <name type="scientific">candidate division WOR-3 bacterium</name>
    <dbReference type="NCBI Taxonomy" id="2052148"/>
    <lineage>
        <taxon>Bacteria</taxon>
        <taxon>Bacteria division WOR-3</taxon>
    </lineage>
</organism>
<dbReference type="SUPFAM" id="SSF46600">
    <property type="entry name" value="C-terminal UvrC-binding domain of UvrB"/>
    <property type="match status" value="1"/>
</dbReference>
<keyword evidence="4" id="KW-0267">Excision nuclease</keyword>
<evidence type="ECO:0000259" key="7">
    <source>
        <dbReference type="PROSITE" id="PS50164"/>
    </source>
</evidence>
<dbReference type="GO" id="GO:0009380">
    <property type="term" value="C:excinuclease repair complex"/>
    <property type="evidence" value="ECO:0007669"/>
    <property type="project" value="InterPro"/>
</dbReference>
<dbReference type="InterPro" id="IPR036876">
    <property type="entry name" value="UVR_dom_sf"/>
</dbReference>
<dbReference type="InterPro" id="IPR035901">
    <property type="entry name" value="GIY-YIG_endonuc_sf"/>
</dbReference>
<proteinExistence type="predicted"/>
<keyword evidence="3" id="KW-0228">DNA excision</keyword>
<evidence type="ECO:0000256" key="2">
    <source>
        <dbReference type="ARBA" id="ARBA00022763"/>
    </source>
</evidence>
<dbReference type="InterPro" id="IPR000305">
    <property type="entry name" value="GIY-YIG_endonuc"/>
</dbReference>
<dbReference type="AlphaFoldDB" id="A0A7C4YFA5"/>
<reference evidence="8" key="1">
    <citation type="journal article" date="2020" name="mSystems">
        <title>Genome- and Community-Level Interaction Insights into Carbon Utilization and Element Cycling Functions of Hydrothermarchaeota in Hydrothermal Sediment.</title>
        <authorList>
            <person name="Zhou Z."/>
            <person name="Liu Y."/>
            <person name="Xu W."/>
            <person name="Pan J."/>
            <person name="Luo Z.H."/>
            <person name="Li M."/>
        </authorList>
    </citation>
    <scope>NUCLEOTIDE SEQUENCE [LARGE SCALE GENOMIC DNA]</scope>
    <source>
        <strain evidence="8">SpSt-780</strain>
    </source>
</reference>
<evidence type="ECO:0000256" key="3">
    <source>
        <dbReference type="ARBA" id="ARBA00022769"/>
    </source>
</evidence>
<evidence type="ECO:0000256" key="1">
    <source>
        <dbReference type="ARBA" id="ARBA00022490"/>
    </source>
</evidence>
<dbReference type="SUPFAM" id="SSF82771">
    <property type="entry name" value="GIY-YIG endonuclease"/>
    <property type="match status" value="1"/>
</dbReference>
<evidence type="ECO:0000256" key="5">
    <source>
        <dbReference type="ARBA" id="ARBA00023204"/>
    </source>
</evidence>